<dbReference type="InterPro" id="IPR004453">
    <property type="entry name" value="QueG"/>
</dbReference>
<evidence type="ECO:0000256" key="4">
    <source>
        <dbReference type="ARBA" id="ARBA00023014"/>
    </source>
</evidence>
<keyword evidence="4" id="KW-0411">Iron-sulfur</keyword>
<dbReference type="Gene3D" id="3.30.70.20">
    <property type="match status" value="1"/>
</dbReference>
<feature type="domain" description="4Fe-4S ferredoxin-type" evidence="5">
    <location>
        <begin position="145"/>
        <end position="178"/>
    </location>
</feature>
<keyword evidence="3" id="KW-0408">Iron</keyword>
<proteinExistence type="predicted"/>
<reference evidence="6 7" key="1">
    <citation type="submission" date="2022-03" db="EMBL/GenBank/DDBJ databases">
        <title>Metagenome-assembled genomes from swine fecal metagenomes.</title>
        <authorList>
            <person name="Holman D.B."/>
            <person name="Kommadath A."/>
        </authorList>
    </citation>
    <scope>NUCLEOTIDE SEQUENCE [LARGE SCALE GENOMIC DNA]</scope>
    <source>
        <strain evidence="6">SUG147</strain>
    </source>
</reference>
<keyword evidence="1" id="KW-0004">4Fe-4S</keyword>
<evidence type="ECO:0000259" key="5">
    <source>
        <dbReference type="PROSITE" id="PS51379"/>
    </source>
</evidence>
<dbReference type="Proteomes" id="UP001139365">
    <property type="component" value="Unassembled WGS sequence"/>
</dbReference>
<dbReference type="SUPFAM" id="SSF54862">
    <property type="entry name" value="4Fe-4S ferredoxins"/>
    <property type="match status" value="1"/>
</dbReference>
<gene>
    <name evidence="6" type="ORF">MR241_07540</name>
</gene>
<dbReference type="PANTHER" id="PTHR30002:SF4">
    <property type="entry name" value="EPOXYQUEUOSINE REDUCTASE"/>
    <property type="match status" value="1"/>
</dbReference>
<evidence type="ECO:0000256" key="3">
    <source>
        <dbReference type="ARBA" id="ARBA00023004"/>
    </source>
</evidence>
<dbReference type="AlphaFoldDB" id="A0AAE3FHW4"/>
<dbReference type="GO" id="GO:0051539">
    <property type="term" value="F:4 iron, 4 sulfur cluster binding"/>
    <property type="evidence" value="ECO:0007669"/>
    <property type="project" value="UniProtKB-KW"/>
</dbReference>
<dbReference type="InterPro" id="IPR017896">
    <property type="entry name" value="4Fe4S_Fe-S-bd"/>
</dbReference>
<evidence type="ECO:0000313" key="7">
    <source>
        <dbReference type="Proteomes" id="UP001139365"/>
    </source>
</evidence>
<dbReference type="GO" id="GO:0052693">
    <property type="term" value="F:epoxyqueuosine reductase activity"/>
    <property type="evidence" value="ECO:0007669"/>
    <property type="project" value="TreeGrafter"/>
</dbReference>
<name>A0AAE3FHW4_9BACT</name>
<comment type="caution">
    <text evidence="6">The sequence shown here is derived from an EMBL/GenBank/DDBJ whole genome shotgun (WGS) entry which is preliminary data.</text>
</comment>
<organism evidence="6 7">
    <name type="scientific">Candidatus Colimorpha enterica</name>
    <dbReference type="NCBI Taxonomy" id="3083063"/>
    <lineage>
        <taxon>Bacteria</taxon>
        <taxon>Pseudomonadati</taxon>
        <taxon>Bacteroidota</taxon>
        <taxon>Bacteroidia</taxon>
        <taxon>Bacteroidales</taxon>
        <taxon>Candidatus Colimorpha</taxon>
    </lineage>
</organism>
<evidence type="ECO:0000256" key="2">
    <source>
        <dbReference type="ARBA" id="ARBA00022723"/>
    </source>
</evidence>
<evidence type="ECO:0000256" key="1">
    <source>
        <dbReference type="ARBA" id="ARBA00022485"/>
    </source>
</evidence>
<dbReference type="PROSITE" id="PS51379">
    <property type="entry name" value="4FE4S_FER_2"/>
    <property type="match status" value="1"/>
</dbReference>
<dbReference type="EMBL" id="JALEMU010000123">
    <property type="protein sequence ID" value="MCI5756129.1"/>
    <property type="molecule type" value="Genomic_DNA"/>
</dbReference>
<dbReference type="GO" id="GO:0008616">
    <property type="term" value="P:tRNA queuosine(34) biosynthetic process"/>
    <property type="evidence" value="ECO:0007669"/>
    <property type="project" value="InterPro"/>
</dbReference>
<protein>
    <submittedName>
        <fullName evidence="6">DUF1730 domain-containing protein</fullName>
    </submittedName>
</protein>
<dbReference type="InterPro" id="IPR017900">
    <property type="entry name" value="4Fe4S_Fe_S_CS"/>
</dbReference>
<dbReference type="PANTHER" id="PTHR30002">
    <property type="entry name" value="EPOXYQUEUOSINE REDUCTASE"/>
    <property type="match status" value="1"/>
</dbReference>
<dbReference type="GO" id="GO:0046872">
    <property type="term" value="F:metal ion binding"/>
    <property type="evidence" value="ECO:0007669"/>
    <property type="project" value="UniProtKB-KW"/>
</dbReference>
<keyword evidence="2" id="KW-0479">Metal-binding</keyword>
<accession>A0AAE3FHW4</accession>
<sequence length="264" mass="29568">MDKIIRTLLDEEKIEYAGFIPFSECTVINRAMLDRYCAGKEIKSALMLSVPYYAGAFPERNVSLYAVPRDYHLYFRQLYSRLVPALEGLFPGYFFRGFADSSPIGETGAAAKAGLGVIGDRFQVINEKYGSYTFIGEILTDLVPEKYDTVPVKLCSHCGACSRACPVKDGCLSEMTQRKGDPDPETVRLIRQTGIAWGCDLCRTSCPMNANAALTPIEFFRENLTPVVTAEMIENMSKAEFLERAYSWRGRKTILRNILSLDGK</sequence>
<evidence type="ECO:0000313" key="6">
    <source>
        <dbReference type="EMBL" id="MCI5756129.1"/>
    </source>
</evidence>
<dbReference type="PROSITE" id="PS00198">
    <property type="entry name" value="4FE4S_FER_1"/>
    <property type="match status" value="1"/>
</dbReference>